<comment type="caution">
    <text evidence="2">The sequence shown here is derived from an EMBL/GenBank/DDBJ whole genome shotgun (WGS) entry which is preliminary data.</text>
</comment>
<reference evidence="2" key="1">
    <citation type="submission" date="2020-08" db="EMBL/GenBank/DDBJ databases">
        <title>Multicomponent nature underlies the extraordinary mechanical properties of spider dragline silk.</title>
        <authorList>
            <person name="Kono N."/>
            <person name="Nakamura H."/>
            <person name="Mori M."/>
            <person name="Yoshida Y."/>
            <person name="Ohtoshi R."/>
            <person name="Malay A.D."/>
            <person name="Moran D.A.P."/>
            <person name="Tomita M."/>
            <person name="Numata K."/>
            <person name="Arakawa K."/>
        </authorList>
    </citation>
    <scope>NUCLEOTIDE SEQUENCE</scope>
</reference>
<feature type="compositionally biased region" description="Basic and acidic residues" evidence="1">
    <location>
        <begin position="37"/>
        <end position="60"/>
    </location>
</feature>
<keyword evidence="3" id="KW-1185">Reference proteome</keyword>
<feature type="compositionally biased region" description="Basic and acidic residues" evidence="1">
    <location>
        <begin position="82"/>
        <end position="103"/>
    </location>
</feature>
<evidence type="ECO:0000313" key="3">
    <source>
        <dbReference type="Proteomes" id="UP000887159"/>
    </source>
</evidence>
<evidence type="ECO:0000313" key="2">
    <source>
        <dbReference type="EMBL" id="GFY30161.1"/>
    </source>
</evidence>
<feature type="compositionally biased region" description="Basic and acidic residues" evidence="1">
    <location>
        <begin position="1"/>
        <end position="23"/>
    </location>
</feature>
<dbReference type="Proteomes" id="UP000887159">
    <property type="component" value="Unassembled WGS sequence"/>
</dbReference>
<proteinExistence type="predicted"/>
<feature type="compositionally biased region" description="Polar residues" evidence="1">
    <location>
        <begin position="140"/>
        <end position="152"/>
    </location>
</feature>
<name>A0A8X6W9P0_TRICX</name>
<feature type="region of interest" description="Disordered" evidence="1">
    <location>
        <begin position="1"/>
        <end position="152"/>
    </location>
</feature>
<evidence type="ECO:0000256" key="1">
    <source>
        <dbReference type="SAM" id="MobiDB-lite"/>
    </source>
</evidence>
<organism evidence="2 3">
    <name type="scientific">Trichonephila clavipes</name>
    <name type="common">Golden silk orbweaver</name>
    <name type="synonym">Nephila clavipes</name>
    <dbReference type="NCBI Taxonomy" id="2585209"/>
    <lineage>
        <taxon>Eukaryota</taxon>
        <taxon>Metazoa</taxon>
        <taxon>Ecdysozoa</taxon>
        <taxon>Arthropoda</taxon>
        <taxon>Chelicerata</taxon>
        <taxon>Arachnida</taxon>
        <taxon>Araneae</taxon>
        <taxon>Araneomorphae</taxon>
        <taxon>Entelegynae</taxon>
        <taxon>Araneoidea</taxon>
        <taxon>Nephilidae</taxon>
        <taxon>Trichonephila</taxon>
    </lineage>
</organism>
<accession>A0A8X6W9P0</accession>
<sequence length="193" mass="21908">MEIRTGSSRHESSSFESVQRRSNESQYGRKRGSGVKCELEAKGISLKKDQGERHTGKTDKSGPLIRSSPGSWTEPSTKLKISRKETLGYKRSRDSRSGGPERKQRNRQNHQGEKRQLTLTSKSGLQGPRKKYRGDEIVMPSTNGYNLRQRNGTRMECRPTIEMKTQQGGPVQARNSRGQHYNPYIEEQEISGN</sequence>
<dbReference type="EMBL" id="BMAU01021391">
    <property type="protein sequence ID" value="GFY30161.1"/>
    <property type="molecule type" value="Genomic_DNA"/>
</dbReference>
<gene>
    <name evidence="2" type="primary">NCL1_50502</name>
    <name evidence="2" type="ORF">TNCV_3090691</name>
</gene>
<dbReference type="AlphaFoldDB" id="A0A8X6W9P0"/>
<protein>
    <submittedName>
        <fullName evidence="2">Uncharacterized protein</fullName>
    </submittedName>
</protein>